<organism evidence="1 2">
    <name type="scientific">Ceratitis capitata</name>
    <name type="common">Mediterranean fruit fly</name>
    <name type="synonym">Tephritis capitata</name>
    <dbReference type="NCBI Taxonomy" id="7213"/>
    <lineage>
        <taxon>Eukaryota</taxon>
        <taxon>Metazoa</taxon>
        <taxon>Ecdysozoa</taxon>
        <taxon>Arthropoda</taxon>
        <taxon>Hexapoda</taxon>
        <taxon>Insecta</taxon>
        <taxon>Pterygota</taxon>
        <taxon>Neoptera</taxon>
        <taxon>Endopterygota</taxon>
        <taxon>Diptera</taxon>
        <taxon>Brachycera</taxon>
        <taxon>Muscomorpha</taxon>
        <taxon>Tephritoidea</taxon>
        <taxon>Tephritidae</taxon>
        <taxon>Ceratitis</taxon>
        <taxon>Ceratitis</taxon>
    </lineage>
</organism>
<accession>A0A811UIW0</accession>
<keyword evidence="2" id="KW-1185">Reference proteome</keyword>
<feature type="non-terminal residue" evidence="1">
    <location>
        <position position="1"/>
    </location>
</feature>
<gene>
    <name evidence="1" type="ORF">CCAP1982_LOCUS7268</name>
</gene>
<evidence type="ECO:0000313" key="1">
    <source>
        <dbReference type="EMBL" id="CAD6998711.1"/>
    </source>
</evidence>
<reference evidence="1" key="1">
    <citation type="submission" date="2020-11" db="EMBL/GenBank/DDBJ databases">
        <authorList>
            <person name="Whitehead M."/>
        </authorList>
    </citation>
    <scope>NUCLEOTIDE SEQUENCE</scope>
    <source>
        <strain evidence="1">EGII</strain>
    </source>
</reference>
<name>A0A811UIW0_CERCA</name>
<proteinExistence type="predicted"/>
<comment type="caution">
    <text evidence="1">The sequence shown here is derived from an EMBL/GenBank/DDBJ whole genome shotgun (WGS) entry which is preliminary data.</text>
</comment>
<dbReference type="AlphaFoldDB" id="A0A811UIW0"/>
<dbReference type="EMBL" id="CAJHJT010000012">
    <property type="protein sequence ID" value="CAD6998711.1"/>
    <property type="molecule type" value="Genomic_DNA"/>
</dbReference>
<protein>
    <submittedName>
        <fullName evidence="1">(Mediterranean fruit fly) hypothetical protein</fullName>
    </submittedName>
</protein>
<sequence>RNEDDTSSQKQIPAMLHDQFEVHKIGQKTRRTQRAWLGANTPYALHLLLGFLENGSLFYWKLILCKILKQKCEKEMTL</sequence>
<dbReference type="Proteomes" id="UP000606786">
    <property type="component" value="Unassembled WGS sequence"/>
</dbReference>
<evidence type="ECO:0000313" key="2">
    <source>
        <dbReference type="Proteomes" id="UP000606786"/>
    </source>
</evidence>